<feature type="signal peptide" evidence="1">
    <location>
        <begin position="1"/>
        <end position="26"/>
    </location>
</feature>
<comment type="caution">
    <text evidence="2">The sequence shown here is derived from an EMBL/GenBank/DDBJ whole genome shotgun (WGS) entry which is preliminary data.</text>
</comment>
<protein>
    <recommendedName>
        <fullName evidence="4">Apple domain-containing protein</fullName>
    </recommendedName>
</protein>
<evidence type="ECO:0008006" key="4">
    <source>
        <dbReference type="Google" id="ProtNLM"/>
    </source>
</evidence>
<dbReference type="Proteomes" id="UP001634394">
    <property type="component" value="Unassembled WGS sequence"/>
</dbReference>
<name>A0ABD3XR95_SINWO</name>
<dbReference type="EMBL" id="JBJQND010000001">
    <property type="protein sequence ID" value="KAL3888752.1"/>
    <property type="molecule type" value="Genomic_DNA"/>
</dbReference>
<evidence type="ECO:0000313" key="3">
    <source>
        <dbReference type="Proteomes" id="UP001634394"/>
    </source>
</evidence>
<proteinExistence type="predicted"/>
<keyword evidence="1" id="KW-0732">Signal</keyword>
<dbReference type="AlphaFoldDB" id="A0ABD3XR95"/>
<feature type="chain" id="PRO_5044873102" description="Apple domain-containing protein" evidence="1">
    <location>
        <begin position="27"/>
        <end position="110"/>
    </location>
</feature>
<accession>A0ABD3XR95</accession>
<dbReference type="SUPFAM" id="SSF57414">
    <property type="entry name" value="Hairpin loop containing domain-like"/>
    <property type="match status" value="1"/>
</dbReference>
<sequence length="110" mass="12745">MIYCLLISRIIISPVCLFFMMAVSLAQDSSICSSWESDHDSENNEDQSTILWEKTKRPFIDCALYCGMDHSCRSFFYNPSLEKCLGSQSYKRGLPDNQAVQLGWNYYTRM</sequence>
<reference evidence="2 3" key="1">
    <citation type="submission" date="2024-11" db="EMBL/GenBank/DDBJ databases">
        <title>Chromosome-level genome assembly of the freshwater bivalve Anodonta woodiana.</title>
        <authorList>
            <person name="Chen X."/>
        </authorList>
    </citation>
    <scope>NUCLEOTIDE SEQUENCE [LARGE SCALE GENOMIC DNA]</scope>
    <source>
        <strain evidence="2">MN2024</strain>
        <tissue evidence="2">Gills</tissue>
    </source>
</reference>
<keyword evidence="3" id="KW-1185">Reference proteome</keyword>
<organism evidence="2 3">
    <name type="scientific">Sinanodonta woodiana</name>
    <name type="common">Chinese pond mussel</name>
    <name type="synonym">Anodonta woodiana</name>
    <dbReference type="NCBI Taxonomy" id="1069815"/>
    <lineage>
        <taxon>Eukaryota</taxon>
        <taxon>Metazoa</taxon>
        <taxon>Spiralia</taxon>
        <taxon>Lophotrochozoa</taxon>
        <taxon>Mollusca</taxon>
        <taxon>Bivalvia</taxon>
        <taxon>Autobranchia</taxon>
        <taxon>Heteroconchia</taxon>
        <taxon>Palaeoheterodonta</taxon>
        <taxon>Unionida</taxon>
        <taxon>Unionoidea</taxon>
        <taxon>Unionidae</taxon>
        <taxon>Unioninae</taxon>
        <taxon>Sinanodonta</taxon>
    </lineage>
</organism>
<evidence type="ECO:0000256" key="1">
    <source>
        <dbReference type="SAM" id="SignalP"/>
    </source>
</evidence>
<evidence type="ECO:0000313" key="2">
    <source>
        <dbReference type="EMBL" id="KAL3888752.1"/>
    </source>
</evidence>
<gene>
    <name evidence="2" type="ORF">ACJMK2_001112</name>
</gene>